<dbReference type="Proteomes" id="UP001165060">
    <property type="component" value="Unassembled WGS sequence"/>
</dbReference>
<evidence type="ECO:0000313" key="2">
    <source>
        <dbReference type="Proteomes" id="UP001165060"/>
    </source>
</evidence>
<sequence length="315" mass="34429">MIDDNVLSILLDACKPLFELVSGTDSKNSTMKPADLLMSTAKLVIAAGYKMKEQARQEMAEEDLGGGMFDQDVKNMRDFASKVASEPQVYDADERQQLDVTLVRFNTEISLRKYKTGTKLCEMVGSINLNGSIPARINKICHSIKKHKWRTILFEFLSIVSFAKPGVDAYRVASGAEAAEGASMDPLAEMIYTRGGELVFEAVPGLVLQLVAALNAEENTTSVFASLIISTASAALTGTTVFWDIDTDPGKRKRNPDWIGIVPDLGRGTAFATIFAMCAFQIFAKATATALLAVTDPSWLWYYVLGDYGLYFATP</sequence>
<evidence type="ECO:0000313" key="1">
    <source>
        <dbReference type="EMBL" id="GMI30191.1"/>
    </source>
</evidence>
<comment type="caution">
    <text evidence="1">The sequence shown here is derived from an EMBL/GenBank/DDBJ whole genome shotgun (WGS) entry which is preliminary data.</text>
</comment>
<protein>
    <submittedName>
        <fullName evidence="1">Uncharacterized protein</fullName>
    </submittedName>
</protein>
<proteinExistence type="predicted"/>
<keyword evidence="2" id="KW-1185">Reference proteome</keyword>
<organism evidence="1 2">
    <name type="scientific">Tetraparma gracilis</name>
    <dbReference type="NCBI Taxonomy" id="2962635"/>
    <lineage>
        <taxon>Eukaryota</taxon>
        <taxon>Sar</taxon>
        <taxon>Stramenopiles</taxon>
        <taxon>Ochrophyta</taxon>
        <taxon>Bolidophyceae</taxon>
        <taxon>Parmales</taxon>
        <taxon>Triparmaceae</taxon>
        <taxon>Tetraparma</taxon>
    </lineage>
</organism>
<gene>
    <name evidence="1" type="ORF">TeGR_g14227</name>
</gene>
<name>A0ABQ6MPG9_9STRA</name>
<dbReference type="EMBL" id="BRYB01000446">
    <property type="protein sequence ID" value="GMI30191.1"/>
    <property type="molecule type" value="Genomic_DNA"/>
</dbReference>
<accession>A0ABQ6MPG9</accession>
<reference evidence="1 2" key="1">
    <citation type="journal article" date="2023" name="Commun. Biol.">
        <title>Genome analysis of Parmales, the sister group of diatoms, reveals the evolutionary specialization of diatoms from phago-mixotrophs to photoautotrophs.</title>
        <authorList>
            <person name="Ban H."/>
            <person name="Sato S."/>
            <person name="Yoshikawa S."/>
            <person name="Yamada K."/>
            <person name="Nakamura Y."/>
            <person name="Ichinomiya M."/>
            <person name="Sato N."/>
            <person name="Blanc-Mathieu R."/>
            <person name="Endo H."/>
            <person name="Kuwata A."/>
            <person name="Ogata H."/>
        </authorList>
    </citation>
    <scope>NUCLEOTIDE SEQUENCE [LARGE SCALE GENOMIC DNA]</scope>
</reference>